<organism evidence="1">
    <name type="scientific">bioreactor metagenome</name>
    <dbReference type="NCBI Taxonomy" id="1076179"/>
    <lineage>
        <taxon>unclassified sequences</taxon>
        <taxon>metagenomes</taxon>
        <taxon>ecological metagenomes</taxon>
    </lineage>
</organism>
<protein>
    <submittedName>
        <fullName evidence="1">Uncharacterized protein</fullName>
    </submittedName>
</protein>
<dbReference type="AlphaFoldDB" id="A0A644TIE0"/>
<comment type="caution">
    <text evidence="1">The sequence shown here is derived from an EMBL/GenBank/DDBJ whole genome shotgun (WGS) entry which is preliminary data.</text>
</comment>
<proteinExistence type="predicted"/>
<evidence type="ECO:0000313" key="1">
    <source>
        <dbReference type="EMBL" id="MPL66052.1"/>
    </source>
</evidence>
<sequence length="330" mass="36263">MKNDLALHKVLINKRVQGWVRPADWLPMPDIPAGEQKAILLVGIYSDVPDMTQMFTAYSGTYTVDWGDGSPPENIIGTSGHAYDYAALPEATLTPDGYKQVIITISCPSFTSLTISNNFKSHFAILDISVRAPSMNDLSIQASYYAQRLRFFGPANLTSLNLNGGAFETVYFEDPNPTKTERWFRNCYRITDIDLNMAGKTITSLERIAEYNYAVKSVNLHGVKVSGTSVAAFYNCSSLEEVSGIDVENATSLSSMFAYCYKLRRVNITGIALNISFADCLIHRDELVEIFNNLKTVSGQTITITNNPGAASLTAAERAIATDKGWTITG</sequence>
<gene>
    <name evidence="1" type="ORF">SDC9_11720</name>
</gene>
<accession>A0A644TIE0</accession>
<name>A0A644TIE0_9ZZZZ</name>
<dbReference type="SUPFAM" id="SSF52058">
    <property type="entry name" value="L domain-like"/>
    <property type="match status" value="1"/>
</dbReference>
<dbReference type="Gene3D" id="3.80.10.10">
    <property type="entry name" value="Ribonuclease Inhibitor"/>
    <property type="match status" value="1"/>
</dbReference>
<dbReference type="EMBL" id="VSSQ01000030">
    <property type="protein sequence ID" value="MPL66052.1"/>
    <property type="molecule type" value="Genomic_DNA"/>
</dbReference>
<dbReference type="InterPro" id="IPR032675">
    <property type="entry name" value="LRR_dom_sf"/>
</dbReference>
<reference evidence="1" key="1">
    <citation type="submission" date="2019-08" db="EMBL/GenBank/DDBJ databases">
        <authorList>
            <person name="Kucharzyk K."/>
            <person name="Murdoch R.W."/>
            <person name="Higgins S."/>
            <person name="Loffler F."/>
        </authorList>
    </citation>
    <scope>NUCLEOTIDE SEQUENCE</scope>
</reference>